<accession>A0ABP8UA91</accession>
<feature type="region of interest" description="Disordered" evidence="1">
    <location>
        <begin position="49"/>
        <end position="72"/>
    </location>
</feature>
<feature type="compositionally biased region" description="Basic residues" evidence="1">
    <location>
        <begin position="60"/>
        <end position="72"/>
    </location>
</feature>
<dbReference type="RefSeq" id="WP_345432427.1">
    <property type="nucleotide sequence ID" value="NZ_BAABHK010000005.1"/>
</dbReference>
<evidence type="ECO:0000313" key="2">
    <source>
        <dbReference type="EMBL" id="GAA4627536.1"/>
    </source>
</evidence>
<proteinExistence type="predicted"/>
<protein>
    <submittedName>
        <fullName evidence="2">Uncharacterized protein</fullName>
    </submittedName>
</protein>
<evidence type="ECO:0000313" key="3">
    <source>
        <dbReference type="Proteomes" id="UP001501442"/>
    </source>
</evidence>
<name>A0ABP8UA91_9ACTN</name>
<reference evidence="3" key="1">
    <citation type="journal article" date="2019" name="Int. J. Syst. Evol. Microbiol.">
        <title>The Global Catalogue of Microorganisms (GCM) 10K type strain sequencing project: providing services to taxonomists for standard genome sequencing and annotation.</title>
        <authorList>
            <consortium name="The Broad Institute Genomics Platform"/>
            <consortium name="The Broad Institute Genome Sequencing Center for Infectious Disease"/>
            <person name="Wu L."/>
            <person name="Ma J."/>
        </authorList>
    </citation>
    <scope>NUCLEOTIDE SEQUENCE [LARGE SCALE GENOMIC DNA]</scope>
    <source>
        <strain evidence="3">JCM 17939</strain>
    </source>
</reference>
<keyword evidence="3" id="KW-1185">Reference proteome</keyword>
<dbReference type="EMBL" id="BAABHK010000005">
    <property type="protein sequence ID" value="GAA4627536.1"/>
    <property type="molecule type" value="Genomic_DNA"/>
</dbReference>
<dbReference type="Proteomes" id="UP001501442">
    <property type="component" value="Unassembled WGS sequence"/>
</dbReference>
<comment type="caution">
    <text evidence="2">The sequence shown here is derived from an EMBL/GenBank/DDBJ whole genome shotgun (WGS) entry which is preliminary data.</text>
</comment>
<sequence length="72" mass="8212">MTPEERLQHSLAEFHAILDSMRSTGTSQVAEVQQLQILVAKYPHHARNFLADLDPPGREGRHRAEKGRRPTQ</sequence>
<gene>
    <name evidence="2" type="ORF">GCM10023196_040130</name>
</gene>
<organism evidence="2 3">
    <name type="scientific">Actinoallomurus vinaceus</name>
    <dbReference type="NCBI Taxonomy" id="1080074"/>
    <lineage>
        <taxon>Bacteria</taxon>
        <taxon>Bacillati</taxon>
        <taxon>Actinomycetota</taxon>
        <taxon>Actinomycetes</taxon>
        <taxon>Streptosporangiales</taxon>
        <taxon>Thermomonosporaceae</taxon>
        <taxon>Actinoallomurus</taxon>
    </lineage>
</organism>
<evidence type="ECO:0000256" key="1">
    <source>
        <dbReference type="SAM" id="MobiDB-lite"/>
    </source>
</evidence>